<dbReference type="Proteomes" id="UP001153331">
    <property type="component" value="Unassembled WGS sequence"/>
</dbReference>
<gene>
    <name evidence="1" type="ORF">OPT61_g4351</name>
</gene>
<accession>A0ACC2IEI7</accession>
<protein>
    <submittedName>
        <fullName evidence="1">Uncharacterized protein</fullName>
    </submittedName>
</protein>
<name>A0ACC2IEI7_9PLEO</name>
<sequence>MHIKSVVYICAIVAGVAAEGIAPEPTTPPTLPSDTDVNQIAPRQCATVTTVVTGGDTLSHIAQQLGVGICNLATSNNIVNVNSIYVHETLRVHRSGCEAAHTGPTCPVTRRPSTTRTARAGDTFWSYALSQGIPVAAVEAANTGVPAHNIPVGRVITVPAS</sequence>
<comment type="caution">
    <text evidence="1">The sequence shown here is derived from an EMBL/GenBank/DDBJ whole genome shotgun (WGS) entry which is preliminary data.</text>
</comment>
<keyword evidence="2" id="KW-1185">Reference proteome</keyword>
<proteinExistence type="predicted"/>
<dbReference type="EMBL" id="JAPHNI010000246">
    <property type="protein sequence ID" value="KAJ8113542.1"/>
    <property type="molecule type" value="Genomic_DNA"/>
</dbReference>
<evidence type="ECO:0000313" key="2">
    <source>
        <dbReference type="Proteomes" id="UP001153331"/>
    </source>
</evidence>
<organism evidence="1 2">
    <name type="scientific">Boeremia exigua</name>
    <dbReference type="NCBI Taxonomy" id="749465"/>
    <lineage>
        <taxon>Eukaryota</taxon>
        <taxon>Fungi</taxon>
        <taxon>Dikarya</taxon>
        <taxon>Ascomycota</taxon>
        <taxon>Pezizomycotina</taxon>
        <taxon>Dothideomycetes</taxon>
        <taxon>Pleosporomycetidae</taxon>
        <taxon>Pleosporales</taxon>
        <taxon>Pleosporineae</taxon>
        <taxon>Didymellaceae</taxon>
        <taxon>Boeremia</taxon>
    </lineage>
</organism>
<reference evidence="1" key="1">
    <citation type="submission" date="2022-11" db="EMBL/GenBank/DDBJ databases">
        <title>Genome Sequence of Boeremia exigua.</title>
        <authorList>
            <person name="Buettner E."/>
        </authorList>
    </citation>
    <scope>NUCLEOTIDE SEQUENCE</scope>
    <source>
        <strain evidence="1">CU02</strain>
    </source>
</reference>
<evidence type="ECO:0000313" key="1">
    <source>
        <dbReference type="EMBL" id="KAJ8113542.1"/>
    </source>
</evidence>